<dbReference type="EMBL" id="VUJW01000002">
    <property type="protein sequence ID" value="KAA1428374.1"/>
    <property type="molecule type" value="Genomic_DNA"/>
</dbReference>
<sequence>MHRFIVGLIAMFSAALLAVTAAPADARDTTSITSSKDAAASAAENAERGRIRLTIHGEIVNNTRLKINGQARGWRSKPVLLQRKRGLNGAWRVVERDRTTREGRYLFASAPVPRSGRYYFRTKVKSPRYAPSATIGWYSRSAS</sequence>
<evidence type="ECO:0000256" key="1">
    <source>
        <dbReference type="SAM" id="SignalP"/>
    </source>
</evidence>
<keyword evidence="3" id="KW-1185">Reference proteome</keyword>
<reference evidence="2 3" key="1">
    <citation type="submission" date="2019-09" db="EMBL/GenBank/DDBJ databases">
        <title>Nocardioides panacisoli sp. nov., isolated from the soil of a ginseng field.</title>
        <authorList>
            <person name="Cho C."/>
        </authorList>
    </citation>
    <scope>NUCLEOTIDE SEQUENCE [LARGE SCALE GENOMIC DNA]</scope>
    <source>
        <strain evidence="2 3">BN140041</strain>
    </source>
</reference>
<dbReference type="RefSeq" id="WP_149749311.1">
    <property type="nucleotide sequence ID" value="NZ_VUJW01000002.1"/>
</dbReference>
<gene>
    <name evidence="2" type="ORF">F0U47_05465</name>
</gene>
<keyword evidence="1" id="KW-0732">Signal</keyword>
<organism evidence="2 3">
    <name type="scientific">Nocardioides antri</name>
    <dbReference type="NCBI Taxonomy" id="2607659"/>
    <lineage>
        <taxon>Bacteria</taxon>
        <taxon>Bacillati</taxon>
        <taxon>Actinomycetota</taxon>
        <taxon>Actinomycetes</taxon>
        <taxon>Propionibacteriales</taxon>
        <taxon>Nocardioidaceae</taxon>
        <taxon>Nocardioides</taxon>
    </lineage>
</organism>
<evidence type="ECO:0000313" key="2">
    <source>
        <dbReference type="EMBL" id="KAA1428374.1"/>
    </source>
</evidence>
<comment type="caution">
    <text evidence="2">The sequence shown here is derived from an EMBL/GenBank/DDBJ whole genome shotgun (WGS) entry which is preliminary data.</text>
</comment>
<dbReference type="Proteomes" id="UP000324351">
    <property type="component" value="Unassembled WGS sequence"/>
</dbReference>
<feature type="chain" id="PRO_5039465501" evidence="1">
    <location>
        <begin position="27"/>
        <end position="143"/>
    </location>
</feature>
<dbReference type="AlphaFoldDB" id="A0A5B1M6U8"/>
<reference evidence="2 3" key="2">
    <citation type="submission" date="2019-09" db="EMBL/GenBank/DDBJ databases">
        <authorList>
            <person name="Jin C."/>
        </authorList>
    </citation>
    <scope>NUCLEOTIDE SEQUENCE [LARGE SCALE GENOMIC DNA]</scope>
    <source>
        <strain evidence="2 3">BN140041</strain>
    </source>
</reference>
<proteinExistence type="predicted"/>
<name>A0A5B1M6U8_9ACTN</name>
<protein>
    <submittedName>
        <fullName evidence="2">Uncharacterized protein</fullName>
    </submittedName>
</protein>
<feature type="signal peptide" evidence="1">
    <location>
        <begin position="1"/>
        <end position="26"/>
    </location>
</feature>
<accession>A0A5B1M6U8</accession>
<evidence type="ECO:0000313" key="3">
    <source>
        <dbReference type="Proteomes" id="UP000324351"/>
    </source>
</evidence>